<protein>
    <submittedName>
        <fullName evidence="2">Uncharacterized protein</fullName>
    </submittedName>
</protein>
<dbReference type="RefSeq" id="WP_070968645.1">
    <property type="nucleotide sequence ID" value="NZ_CP017603.1"/>
</dbReference>
<evidence type="ECO:0000313" key="4">
    <source>
        <dbReference type="Proteomes" id="UP000192478"/>
    </source>
</evidence>
<evidence type="ECO:0000313" key="2">
    <source>
        <dbReference type="EMBL" id="ARE87101.1"/>
    </source>
</evidence>
<dbReference type="Proteomes" id="UP000192478">
    <property type="component" value="Chromosome"/>
</dbReference>
<dbReference type="EMBL" id="CP017603">
    <property type="protein sequence ID" value="AOY76672.1"/>
    <property type="molecule type" value="Genomic_DNA"/>
</dbReference>
<proteinExistence type="predicted"/>
<gene>
    <name evidence="1" type="ORF">BJL90_12830</name>
    <name evidence="2" type="ORF">CLFO_14870</name>
</gene>
<dbReference type="KEGG" id="cfm:BJL90_12830"/>
<dbReference type="Proteomes" id="UP000177894">
    <property type="component" value="Chromosome"/>
</dbReference>
<organism evidence="2 4">
    <name type="scientific">Clostridium formicaceticum</name>
    <dbReference type="NCBI Taxonomy" id="1497"/>
    <lineage>
        <taxon>Bacteria</taxon>
        <taxon>Bacillati</taxon>
        <taxon>Bacillota</taxon>
        <taxon>Clostridia</taxon>
        <taxon>Eubacteriales</taxon>
        <taxon>Clostridiaceae</taxon>
        <taxon>Clostridium</taxon>
    </lineage>
</organism>
<evidence type="ECO:0000313" key="3">
    <source>
        <dbReference type="Proteomes" id="UP000177894"/>
    </source>
</evidence>
<accession>A0AAC9RJA4</accession>
<name>A0AAC9RJA4_9CLOT</name>
<reference evidence="1 3" key="1">
    <citation type="submission" date="2016-10" db="EMBL/GenBank/DDBJ databases">
        <title>Complete Genome Sequence of Acetogen Clostridium formicoaceticum ATCC 27076.</title>
        <authorList>
            <person name="Bao T."/>
            <person name="Cheng C."/>
            <person name="Zhao J."/>
            <person name="Yang S.-T."/>
            <person name="Wang J."/>
            <person name="Wang M."/>
        </authorList>
    </citation>
    <scope>NUCLEOTIDE SEQUENCE [LARGE SCALE GENOMIC DNA]</scope>
    <source>
        <strain evidence="1 3">ATCC 27076</strain>
    </source>
</reference>
<dbReference type="AlphaFoldDB" id="A0AAC9RJA4"/>
<evidence type="ECO:0000313" key="1">
    <source>
        <dbReference type="EMBL" id="AOY76672.1"/>
    </source>
</evidence>
<keyword evidence="3" id="KW-1185">Reference proteome</keyword>
<reference evidence="2 4" key="2">
    <citation type="submission" date="2017-03" db="EMBL/GenBank/DDBJ databases">
        <title>Complete sequence of Clostridium formicaceticum DSM 92.</title>
        <authorList>
            <person name="Poehlein A."/>
            <person name="Karl M."/>
            <person name="Bengelsdorf F.R."/>
            <person name="Duerre P."/>
            <person name="Daniel R."/>
        </authorList>
    </citation>
    <scope>NUCLEOTIDE SEQUENCE [LARGE SCALE GENOMIC DNA]</scope>
    <source>
        <strain evidence="2 4">DSM 92</strain>
    </source>
</reference>
<sequence>MRTIKKALLIYIERISLMVYLIAKYTFVWGAAADILSMALSKLSNIQINEVLSLNIKRKTLNQNISFKMYFKTWKKDYYKNRDELQKELDKYSLNDLKTEKFHKYENAVFKCNTNSLFYRKHLKKLGNNLLIDENSTTEKTQVYVRLNFINSWALWRNSFSKEFWRFIFKKVILKDYYFKIN</sequence>
<dbReference type="EMBL" id="CP020559">
    <property type="protein sequence ID" value="ARE87101.1"/>
    <property type="molecule type" value="Genomic_DNA"/>
</dbReference>